<dbReference type="RefSeq" id="WP_011702364.1">
    <property type="nucleotide sequence ID" value="NC_008555.1"/>
</dbReference>
<evidence type="ECO:0000256" key="13">
    <source>
        <dbReference type="ARBA" id="ARBA00023554"/>
    </source>
</evidence>
<dbReference type="GO" id="GO:0006099">
    <property type="term" value="P:tricarboxylic acid cycle"/>
    <property type="evidence" value="ECO:0007669"/>
    <property type="project" value="UniProtKB-UniRule"/>
</dbReference>
<evidence type="ECO:0000256" key="10">
    <source>
        <dbReference type="ARBA" id="ARBA00022857"/>
    </source>
</evidence>
<proteinExistence type="inferred from homology"/>
<dbReference type="GO" id="GO:0051287">
    <property type="term" value="F:NAD binding"/>
    <property type="evidence" value="ECO:0007669"/>
    <property type="project" value="InterPro"/>
</dbReference>
<feature type="binding site" evidence="15">
    <location>
        <position position="102"/>
    </location>
    <ligand>
        <name>D-threo-isocitrate</name>
        <dbReference type="ChEBI" id="CHEBI:15562"/>
    </ligand>
</feature>
<feature type="modified residue" description="N6-acetyllysine" evidence="19">
    <location>
        <position position="131"/>
    </location>
</feature>
<comment type="subunit">
    <text evidence="3">Homodimer.</text>
</comment>
<evidence type="ECO:0000256" key="6">
    <source>
        <dbReference type="ARBA" id="ARBA00022435"/>
    </source>
</evidence>
<evidence type="ECO:0000256" key="16">
    <source>
        <dbReference type="PIRSR" id="PIRSR604439-2"/>
    </source>
</evidence>
<accession>A0AJ15</accession>
<dbReference type="OrthoDB" id="9806254at2"/>
<keyword evidence="6 20" id="KW-0329">Glyoxylate bypass</keyword>
<dbReference type="SMART" id="SM01329">
    <property type="entry name" value="Iso_dh"/>
    <property type="match status" value="1"/>
</dbReference>
<dbReference type="GO" id="GO:0004450">
    <property type="term" value="F:isocitrate dehydrogenase (NADP+) activity"/>
    <property type="evidence" value="ECO:0007669"/>
    <property type="project" value="UniProtKB-UniRule"/>
</dbReference>
<dbReference type="GO" id="GO:0006097">
    <property type="term" value="P:glyoxylate cycle"/>
    <property type="evidence" value="ECO:0007669"/>
    <property type="project" value="UniProtKB-KW"/>
</dbReference>
<protein>
    <recommendedName>
        <fullName evidence="5 20">Isocitrate dehydrogenase [NADP]</fullName>
        <ecNumber evidence="4 20">1.1.1.42</ecNumber>
    </recommendedName>
</protein>
<evidence type="ECO:0000256" key="7">
    <source>
        <dbReference type="ARBA" id="ARBA00022532"/>
    </source>
</evidence>
<feature type="modified residue" description="N6-succinyllysine" evidence="19">
    <location>
        <position position="89"/>
    </location>
</feature>
<dbReference type="EC" id="1.1.1.42" evidence="4 20"/>
<comment type="similarity">
    <text evidence="2">Belongs to the isocitrate and isopropylmalate dehydrogenases family.</text>
</comment>
<feature type="binding site" evidence="16">
    <location>
        <position position="395"/>
    </location>
    <ligand>
        <name>NADP(+)</name>
        <dbReference type="ChEBI" id="CHEBI:58349"/>
    </ligand>
</feature>
<dbReference type="Pfam" id="PF00180">
    <property type="entry name" value="Iso_dh"/>
    <property type="match status" value="1"/>
</dbReference>
<evidence type="ECO:0000256" key="15">
    <source>
        <dbReference type="PIRSR" id="PIRSR604439-1"/>
    </source>
</evidence>
<evidence type="ECO:0000256" key="8">
    <source>
        <dbReference type="ARBA" id="ARBA00022723"/>
    </source>
</evidence>
<dbReference type="NCBIfam" id="NF005425">
    <property type="entry name" value="PRK07006.1"/>
    <property type="match status" value="1"/>
</dbReference>
<keyword evidence="11 22" id="KW-0560">Oxidoreductase</keyword>
<name>A0AJ15_LISW6</name>
<feature type="binding site" evidence="16">
    <location>
        <position position="93"/>
    </location>
    <ligand>
        <name>NADP(+)</name>
        <dbReference type="ChEBI" id="CHEBI:58349"/>
    </ligand>
</feature>
<dbReference type="NCBIfam" id="TIGR00183">
    <property type="entry name" value="prok_nadp_idh"/>
    <property type="match status" value="1"/>
</dbReference>
<sequence length="420" mass="46173">MSQKIQVENGVLNTPNNPVIPFIEGDGTGPDIWAAAKRVLDAAVKKAYNGEKEIAWKEVLAGEKAFKQTGEWLPQATLDTIDEYLIAIKGPLTTPIGGGIRSLNVALRQELDLYVCLRPVRYFKGVPSPVKRPEDTDMVIFRENTEDIYAGIEFKEGSEESKKLIAFLKSEFGVDKIRFPETSGIGIKPISKEGTERLVRSAIEYAIKEGRKSLTLVHKGNIMKFTEGAFKNWGYDLCEREYGDKVFTWNEYDRIKEAEGAEVADAKQKEALSEGKILVKDSIADIFLQQILTRPAEFDVVATMNLNGDYISDALAAQVGGIGIAPGANINYLTGHAIFEATHGTAPKYAGLDKVNPSSVILSGTLLLEHIGWGEAAALINHSMEKTIAAKTVTYDFARLMDGATEVKCSEFADELIKNF</sequence>
<feature type="site" description="Critical for catalysis" evidence="18">
    <location>
        <position position="219"/>
    </location>
</feature>
<dbReference type="InterPro" id="IPR024084">
    <property type="entry name" value="IsoPropMal-DH-like_dom"/>
</dbReference>
<feature type="modified residue" description="N6-succinyllysine" evidence="19">
    <location>
        <position position="231"/>
    </location>
</feature>
<reference evidence="22 23" key="1">
    <citation type="journal article" date="2006" name="J. Bacteriol.">
        <title>Whole-genome sequence of Listeria welshimeri reveals common steps in genome reduction with Listeria innocua as compared to Listeria monocytogenes.</title>
        <authorList>
            <person name="Hain T."/>
            <person name="Steinweg C."/>
            <person name="Kuenne C.T."/>
            <person name="Billion A."/>
            <person name="Ghai R."/>
            <person name="Chatterjee S.S."/>
            <person name="Domann E."/>
            <person name="Kaerst U."/>
            <person name="Goesmann A."/>
            <person name="Bekel T."/>
            <person name="Bartels D."/>
            <person name="Kaiser O."/>
            <person name="Meyer F."/>
            <person name="Puehler A."/>
            <person name="Weisshaar B."/>
            <person name="Wehland J."/>
            <person name="Liang C."/>
            <person name="Dandekar T."/>
            <person name="Lampidis R."/>
            <person name="Kreft J."/>
            <person name="Goebel W."/>
            <person name="Chakraborty T."/>
        </authorList>
    </citation>
    <scope>NUCLEOTIDE SEQUENCE [LARGE SCALE GENOMIC DNA]</scope>
    <source>
        <strain evidence="23">ATCC 35897 / DSM 20650 / CIP 8149 / NCTC 11857 / SLCC 5334 / V8</strain>
    </source>
</reference>
<keyword evidence="8 20" id="KW-0479">Metal-binding</keyword>
<comment type="function">
    <text evidence="14">Catalyzes the oxidative decarboxylation of isocitrate to 2-oxoglutarate and carbon dioxide with the concomitant reduction of NADP(+).</text>
</comment>
<evidence type="ECO:0000256" key="11">
    <source>
        <dbReference type="ARBA" id="ARBA00023002"/>
    </source>
</evidence>
<dbReference type="STRING" id="386043.lwe1579"/>
<dbReference type="Proteomes" id="UP000000779">
    <property type="component" value="Chromosome"/>
</dbReference>
<dbReference type="Gene3D" id="3.40.718.10">
    <property type="entry name" value="Isopropylmalate Dehydrogenase"/>
    <property type="match status" value="1"/>
</dbReference>
<feature type="binding site" evidence="16">
    <location>
        <begin position="343"/>
        <end position="349"/>
    </location>
    <ligand>
        <name>NADP(+)</name>
        <dbReference type="ChEBI" id="CHEBI:58349"/>
    </ligand>
</feature>
<dbReference type="PANTHER" id="PTHR43504">
    <property type="entry name" value="ISOCITRATE DEHYDROGENASE [NADP]"/>
    <property type="match status" value="1"/>
</dbReference>
<dbReference type="eggNOG" id="COG0538">
    <property type="taxonomic scope" value="Bacteria"/>
</dbReference>
<dbReference type="PANTHER" id="PTHR43504:SF1">
    <property type="entry name" value="ISOCITRATE DEHYDROGENASE [NADP]"/>
    <property type="match status" value="1"/>
</dbReference>
<dbReference type="AlphaFoldDB" id="A0AJ15"/>
<keyword evidence="7 20" id="KW-0816">Tricarboxylic acid cycle</keyword>
<dbReference type="EMBL" id="AM263198">
    <property type="protein sequence ID" value="CAK20997.1"/>
    <property type="molecule type" value="Genomic_DNA"/>
</dbReference>
<dbReference type="InterPro" id="IPR004439">
    <property type="entry name" value="Isocitrate_DH_NADP_dimer_prok"/>
</dbReference>
<evidence type="ECO:0000313" key="23">
    <source>
        <dbReference type="Proteomes" id="UP000000779"/>
    </source>
</evidence>
<feature type="domain" description="Isopropylmalate dehydrogenase-like" evidence="21">
    <location>
        <begin position="19"/>
        <end position="416"/>
    </location>
</feature>
<dbReference type="SUPFAM" id="SSF53659">
    <property type="entry name" value="Isocitrate/Isopropylmalate dehydrogenase-like"/>
    <property type="match status" value="1"/>
</dbReference>
<evidence type="ECO:0000256" key="12">
    <source>
        <dbReference type="ARBA" id="ARBA00023211"/>
    </source>
</evidence>
<evidence type="ECO:0000313" key="22">
    <source>
        <dbReference type="EMBL" id="CAK20997.1"/>
    </source>
</evidence>
<evidence type="ECO:0000256" key="5">
    <source>
        <dbReference type="ARBA" id="ARBA00019562"/>
    </source>
</evidence>
<dbReference type="InterPro" id="IPR019818">
    <property type="entry name" value="IsoCit/isopropylmalate_DH_CS"/>
</dbReference>
<comment type="cofactor">
    <cofactor evidence="1">
        <name>Mn(2+)</name>
        <dbReference type="ChEBI" id="CHEBI:29035"/>
    </cofactor>
</comment>
<dbReference type="GeneID" id="61189456"/>
<feature type="binding site" evidence="15">
    <location>
        <position position="142"/>
    </location>
    <ligand>
        <name>D-threo-isocitrate</name>
        <dbReference type="ChEBI" id="CHEBI:15562"/>
    </ligand>
</feature>
<evidence type="ECO:0000256" key="18">
    <source>
        <dbReference type="PIRSR" id="PIRSR604439-4"/>
    </source>
</evidence>
<feature type="modified residue" description="Phosphoserine" evidence="19">
    <location>
        <position position="102"/>
    </location>
</feature>
<evidence type="ECO:0000259" key="21">
    <source>
        <dbReference type="SMART" id="SM01329"/>
    </source>
</evidence>
<keyword evidence="9 17" id="KW-0460">Magnesium</keyword>
<evidence type="ECO:0000256" key="9">
    <source>
        <dbReference type="ARBA" id="ARBA00022842"/>
    </source>
</evidence>
<evidence type="ECO:0000256" key="20">
    <source>
        <dbReference type="RuleBase" id="RU004446"/>
    </source>
</evidence>
<evidence type="ECO:0000256" key="4">
    <source>
        <dbReference type="ARBA" id="ARBA00013013"/>
    </source>
</evidence>
<comment type="catalytic activity">
    <reaction evidence="13">
        <text>D-threo-isocitrate + NADP(+) = 2-oxoglutarate + CO2 + NADPH</text>
        <dbReference type="Rhea" id="RHEA:19629"/>
        <dbReference type="ChEBI" id="CHEBI:15562"/>
        <dbReference type="ChEBI" id="CHEBI:16526"/>
        <dbReference type="ChEBI" id="CHEBI:16810"/>
        <dbReference type="ChEBI" id="CHEBI:57783"/>
        <dbReference type="ChEBI" id="CHEBI:58349"/>
        <dbReference type="EC" id="1.1.1.42"/>
    </reaction>
</comment>
<dbReference type="GO" id="GO:0000287">
    <property type="term" value="F:magnesium ion binding"/>
    <property type="evidence" value="ECO:0007669"/>
    <property type="project" value="InterPro"/>
</dbReference>
<feature type="binding site" evidence="17">
    <location>
        <position position="309"/>
    </location>
    <ligand>
        <name>Mg(2+)</name>
        <dbReference type="ChEBI" id="CHEBI:18420"/>
    </ligand>
</feature>
<feature type="binding site" evidence="16">
    <location>
        <position position="356"/>
    </location>
    <ligand>
        <name>NADP(+)</name>
        <dbReference type="ChEBI" id="CHEBI:58349"/>
    </ligand>
</feature>
<evidence type="ECO:0000256" key="2">
    <source>
        <dbReference type="ARBA" id="ARBA00007769"/>
    </source>
</evidence>
<evidence type="ECO:0000256" key="19">
    <source>
        <dbReference type="PIRSR" id="PIRSR604439-5"/>
    </source>
</evidence>
<keyword evidence="12 17" id="KW-0464">Manganese</keyword>
<evidence type="ECO:0000256" key="3">
    <source>
        <dbReference type="ARBA" id="ARBA00011738"/>
    </source>
</evidence>
<gene>
    <name evidence="22" type="primary">citC</name>
    <name evidence="22" type="ordered locus">lwe1579</name>
</gene>
<feature type="binding site" evidence="15">
    <location>
        <position position="118"/>
    </location>
    <ligand>
        <name>D-threo-isocitrate</name>
        <dbReference type="ChEBI" id="CHEBI:15562"/>
    </ligand>
</feature>
<keyword evidence="10 16" id="KW-0521">NADP</keyword>
<evidence type="ECO:0000256" key="1">
    <source>
        <dbReference type="ARBA" id="ARBA00001936"/>
    </source>
</evidence>
<feature type="binding site" evidence="16">
    <location>
        <position position="399"/>
    </location>
    <ligand>
        <name>NADP(+)</name>
        <dbReference type="ChEBI" id="CHEBI:58349"/>
    </ligand>
</feature>
<evidence type="ECO:0000256" key="14">
    <source>
        <dbReference type="ARBA" id="ARBA00046127"/>
    </source>
</evidence>
<dbReference type="KEGG" id="lwe:lwe1579"/>
<feature type="binding site" evidence="15">
    <location>
        <position position="108"/>
    </location>
    <ligand>
        <name>D-threo-isocitrate</name>
        <dbReference type="ChEBI" id="CHEBI:15562"/>
    </ligand>
</feature>
<organism evidence="22 23">
    <name type="scientific">Listeria welshimeri serovar 6b (strain ATCC 35897 / DSM 20650 / CCUG 15529 / CIP 8149 / NCTC 11857 / SLCC 5334 / V8)</name>
    <dbReference type="NCBI Taxonomy" id="386043"/>
    <lineage>
        <taxon>Bacteria</taxon>
        <taxon>Bacillati</taxon>
        <taxon>Bacillota</taxon>
        <taxon>Bacilli</taxon>
        <taxon>Bacillales</taxon>
        <taxon>Listeriaceae</taxon>
        <taxon>Listeria</taxon>
    </lineage>
</organism>
<dbReference type="HOGENOM" id="CLU_031953_7_1_9"/>
<feature type="binding site" evidence="15">
    <location>
        <position position="104"/>
    </location>
    <ligand>
        <name>D-threo-isocitrate</name>
        <dbReference type="ChEBI" id="CHEBI:15562"/>
    </ligand>
</feature>
<evidence type="ECO:0000256" key="17">
    <source>
        <dbReference type="PIRSR" id="PIRSR604439-3"/>
    </source>
</evidence>
<feature type="site" description="Critical for catalysis" evidence="18">
    <location>
        <position position="149"/>
    </location>
</feature>
<comment type="cofactor">
    <cofactor evidence="17">
        <name>Mg(2+)</name>
        <dbReference type="ChEBI" id="CHEBI:18420"/>
    </cofactor>
    <cofactor evidence="17">
        <name>Mn(2+)</name>
        <dbReference type="ChEBI" id="CHEBI:29035"/>
    </cofactor>
    <text evidence="17">Binds 1 Mg(2+) or Mn(2+) ion per subunit.</text>
</comment>
<dbReference type="PROSITE" id="PS00470">
    <property type="entry name" value="IDH_IMDH"/>
    <property type="match status" value="1"/>
</dbReference>